<dbReference type="AlphaFoldDB" id="A0A2P2PKW6"/>
<evidence type="ECO:0000313" key="1">
    <source>
        <dbReference type="EMBL" id="MBX55378.1"/>
    </source>
</evidence>
<proteinExistence type="predicted"/>
<organism evidence="1">
    <name type="scientific">Rhizophora mucronata</name>
    <name type="common">Asiatic mangrove</name>
    <dbReference type="NCBI Taxonomy" id="61149"/>
    <lineage>
        <taxon>Eukaryota</taxon>
        <taxon>Viridiplantae</taxon>
        <taxon>Streptophyta</taxon>
        <taxon>Embryophyta</taxon>
        <taxon>Tracheophyta</taxon>
        <taxon>Spermatophyta</taxon>
        <taxon>Magnoliopsida</taxon>
        <taxon>eudicotyledons</taxon>
        <taxon>Gunneridae</taxon>
        <taxon>Pentapetalae</taxon>
        <taxon>rosids</taxon>
        <taxon>fabids</taxon>
        <taxon>Malpighiales</taxon>
        <taxon>Rhizophoraceae</taxon>
        <taxon>Rhizophora</taxon>
    </lineage>
</organism>
<protein>
    <submittedName>
        <fullName evidence="1">Uncharacterized protein</fullName>
    </submittedName>
</protein>
<accession>A0A2P2PKW6</accession>
<reference evidence="1" key="1">
    <citation type="submission" date="2018-02" db="EMBL/GenBank/DDBJ databases">
        <title>Rhizophora mucronata_Transcriptome.</title>
        <authorList>
            <person name="Meera S.P."/>
            <person name="Sreeshan A."/>
            <person name="Augustine A."/>
        </authorList>
    </citation>
    <scope>NUCLEOTIDE SEQUENCE</scope>
    <source>
        <tissue evidence="1">Leaf</tissue>
    </source>
</reference>
<name>A0A2P2PKW6_RHIMU</name>
<sequence>MCLNCVFRLEFVRSFLLLSAVGVRCGKFYDFA</sequence>
<dbReference type="EMBL" id="GGEC01074894">
    <property type="protein sequence ID" value="MBX55378.1"/>
    <property type="molecule type" value="Transcribed_RNA"/>
</dbReference>